<dbReference type="EMBL" id="JAULSC010000021">
    <property type="protein sequence ID" value="MDO3397494.1"/>
    <property type="molecule type" value="Genomic_DNA"/>
</dbReference>
<reference evidence="2" key="1">
    <citation type="submission" date="2023-06" db="EMBL/GenBank/DDBJ databases">
        <title>Genome sequence of Nocardioides sp. SOB44.</title>
        <authorList>
            <person name="Zhang G."/>
        </authorList>
    </citation>
    <scope>NUCLEOTIDE SEQUENCE</scope>
    <source>
        <strain evidence="2">SOB44</strain>
    </source>
</reference>
<keyword evidence="1" id="KW-0472">Membrane</keyword>
<evidence type="ECO:0000313" key="3">
    <source>
        <dbReference type="Proteomes" id="UP001168363"/>
    </source>
</evidence>
<dbReference type="Proteomes" id="UP001168363">
    <property type="component" value="Unassembled WGS sequence"/>
</dbReference>
<keyword evidence="3" id="KW-1185">Reference proteome</keyword>
<gene>
    <name evidence="2" type="ORF">QWJ41_17340</name>
</gene>
<keyword evidence="1" id="KW-0812">Transmembrane</keyword>
<sequence length="378" mass="38778">MSTTEIRDALHAVADSTSVPLLDRTALQRRVARERRAVRAVRAVGGLGAAAAAVLLVSVVGVPFAGGGDGGGGTTTEQASPAPAEAASSQAAGVAAPLPYLRDGRLHVLNPQGVDHELGLDVEAVLGSTEEFVYVLDRVGDVRRFDAVHGDEGPGSPWTFEEVDSSTPQAVTSARLSGDGRFLGWIDGDGRLVVRDLLAGTTTSPVDLPDDSHLSDVAQGSGAALVSQDGDLVLHRDGGQVAVRTAADGYGQASTASRERVAVVDRDAVTRVYDVSSGAAELVGEVPGSGYLSPYGDRVASLVLRPGGAARALLWTPSGAVVELPVEGRPVDVAWSGETTVVVVSDLADGSVVQACDVGGRPSCRRLPVEGEDLTLAR</sequence>
<evidence type="ECO:0008006" key="4">
    <source>
        <dbReference type="Google" id="ProtNLM"/>
    </source>
</evidence>
<dbReference type="RefSeq" id="WP_302709680.1">
    <property type="nucleotide sequence ID" value="NZ_JAULSC010000021.1"/>
</dbReference>
<accession>A0ABT8TU66</accession>
<dbReference type="InterPro" id="IPR015943">
    <property type="entry name" value="WD40/YVTN_repeat-like_dom_sf"/>
</dbReference>
<dbReference type="SUPFAM" id="SSF50969">
    <property type="entry name" value="YVTN repeat-like/Quinoprotein amine dehydrogenase"/>
    <property type="match status" value="1"/>
</dbReference>
<organism evidence="2 3">
    <name type="scientific">Nocardioides cremeus</name>
    <dbReference type="NCBI Taxonomy" id="3058044"/>
    <lineage>
        <taxon>Bacteria</taxon>
        <taxon>Bacillati</taxon>
        <taxon>Actinomycetota</taxon>
        <taxon>Actinomycetes</taxon>
        <taxon>Propionibacteriales</taxon>
        <taxon>Nocardioidaceae</taxon>
        <taxon>Nocardioides</taxon>
    </lineage>
</organism>
<name>A0ABT8TU66_9ACTN</name>
<proteinExistence type="predicted"/>
<protein>
    <recommendedName>
        <fullName evidence="4">WD40 repeat domain-containing protein</fullName>
    </recommendedName>
</protein>
<dbReference type="Gene3D" id="2.130.10.10">
    <property type="entry name" value="YVTN repeat-like/Quinoprotein amine dehydrogenase"/>
    <property type="match status" value="1"/>
</dbReference>
<evidence type="ECO:0000313" key="2">
    <source>
        <dbReference type="EMBL" id="MDO3397494.1"/>
    </source>
</evidence>
<dbReference type="InterPro" id="IPR011044">
    <property type="entry name" value="Quino_amine_DH_bsu"/>
</dbReference>
<comment type="caution">
    <text evidence="2">The sequence shown here is derived from an EMBL/GenBank/DDBJ whole genome shotgun (WGS) entry which is preliminary data.</text>
</comment>
<evidence type="ECO:0000256" key="1">
    <source>
        <dbReference type="SAM" id="Phobius"/>
    </source>
</evidence>
<feature type="transmembrane region" description="Helical" evidence="1">
    <location>
        <begin position="43"/>
        <end position="66"/>
    </location>
</feature>
<keyword evidence="1" id="KW-1133">Transmembrane helix</keyword>